<name>I3S2U3_MEDTR</name>
<proteinExistence type="evidence at transcript level"/>
<organism evidence="1">
    <name type="scientific">Medicago truncatula</name>
    <name type="common">Barrel medic</name>
    <name type="synonym">Medicago tribuloides</name>
    <dbReference type="NCBI Taxonomy" id="3880"/>
    <lineage>
        <taxon>Eukaryota</taxon>
        <taxon>Viridiplantae</taxon>
        <taxon>Streptophyta</taxon>
        <taxon>Embryophyta</taxon>
        <taxon>Tracheophyta</taxon>
        <taxon>Spermatophyta</taxon>
        <taxon>Magnoliopsida</taxon>
        <taxon>eudicotyledons</taxon>
        <taxon>Gunneridae</taxon>
        <taxon>Pentapetalae</taxon>
        <taxon>rosids</taxon>
        <taxon>fabids</taxon>
        <taxon>Fabales</taxon>
        <taxon>Fabaceae</taxon>
        <taxon>Papilionoideae</taxon>
        <taxon>50 kb inversion clade</taxon>
        <taxon>NPAAA clade</taxon>
        <taxon>Hologalegina</taxon>
        <taxon>IRL clade</taxon>
        <taxon>Trifolieae</taxon>
        <taxon>Medicago</taxon>
    </lineage>
</organism>
<reference evidence="1" key="1">
    <citation type="submission" date="2012-05" db="EMBL/GenBank/DDBJ databases">
        <authorList>
            <person name="Krishnakumar V."/>
            <person name="Cheung F."/>
            <person name="Xiao Y."/>
            <person name="Chan A."/>
            <person name="Moskal W.A."/>
            <person name="Town C.D."/>
        </authorList>
    </citation>
    <scope>NUCLEOTIDE SEQUENCE</scope>
</reference>
<evidence type="ECO:0000313" key="1">
    <source>
        <dbReference type="EMBL" id="AFK34585.1"/>
    </source>
</evidence>
<evidence type="ECO:0008006" key="2">
    <source>
        <dbReference type="Google" id="ProtNLM"/>
    </source>
</evidence>
<protein>
    <recommendedName>
        <fullName evidence="2">Transmembrane protein</fullName>
    </recommendedName>
</protein>
<dbReference type="AlphaFoldDB" id="I3S2U3"/>
<sequence>MLKNLSMVGKGFLALHTEQRSENMLKFLIIHSVALASSNAAAAAAEARAFLSIASFPSLESLPDTASRGTLPSVHFFS</sequence>
<accession>I3S2U3</accession>
<dbReference type="EMBL" id="BT134790">
    <property type="protein sequence ID" value="AFK34585.1"/>
    <property type="molecule type" value="mRNA"/>
</dbReference>